<evidence type="ECO:0000313" key="3">
    <source>
        <dbReference type="Proteomes" id="UP001358586"/>
    </source>
</evidence>
<evidence type="ECO:0000313" key="2">
    <source>
        <dbReference type="EMBL" id="KAK5846114.1"/>
    </source>
</evidence>
<keyword evidence="3" id="KW-1185">Reference proteome</keyword>
<comment type="caution">
    <text evidence="2">The sequence shown here is derived from an EMBL/GenBank/DDBJ whole genome shotgun (WGS) entry which is preliminary data.</text>
</comment>
<sequence>MANQLICLDEKHISDVQLEMIEFWRRTCEDDYGYQPRCAREDEDEGDKEPSTQIVRGNLRCA</sequence>
<gene>
    <name evidence="2" type="ORF">PVK06_002385</name>
</gene>
<dbReference type="Proteomes" id="UP001358586">
    <property type="component" value="Chromosome 1"/>
</dbReference>
<proteinExistence type="predicted"/>
<accession>A0ABR0R3J1</accession>
<protein>
    <submittedName>
        <fullName evidence="2">Uncharacterized protein</fullName>
    </submittedName>
</protein>
<organism evidence="2 3">
    <name type="scientific">Gossypium arboreum</name>
    <name type="common">Tree cotton</name>
    <name type="synonym">Gossypium nanking</name>
    <dbReference type="NCBI Taxonomy" id="29729"/>
    <lineage>
        <taxon>Eukaryota</taxon>
        <taxon>Viridiplantae</taxon>
        <taxon>Streptophyta</taxon>
        <taxon>Embryophyta</taxon>
        <taxon>Tracheophyta</taxon>
        <taxon>Spermatophyta</taxon>
        <taxon>Magnoliopsida</taxon>
        <taxon>eudicotyledons</taxon>
        <taxon>Gunneridae</taxon>
        <taxon>Pentapetalae</taxon>
        <taxon>rosids</taxon>
        <taxon>malvids</taxon>
        <taxon>Malvales</taxon>
        <taxon>Malvaceae</taxon>
        <taxon>Malvoideae</taxon>
        <taxon>Gossypium</taxon>
    </lineage>
</organism>
<reference evidence="2 3" key="1">
    <citation type="submission" date="2023-03" db="EMBL/GenBank/DDBJ databases">
        <title>WGS of Gossypium arboreum.</title>
        <authorList>
            <person name="Yu D."/>
        </authorList>
    </citation>
    <scope>NUCLEOTIDE SEQUENCE [LARGE SCALE GENOMIC DNA]</scope>
    <source>
        <tissue evidence="2">Leaf</tissue>
    </source>
</reference>
<evidence type="ECO:0000256" key="1">
    <source>
        <dbReference type="SAM" id="MobiDB-lite"/>
    </source>
</evidence>
<name>A0ABR0R3J1_GOSAR</name>
<dbReference type="EMBL" id="JARKNE010000001">
    <property type="protein sequence ID" value="KAK5846114.1"/>
    <property type="molecule type" value="Genomic_DNA"/>
</dbReference>
<feature type="region of interest" description="Disordered" evidence="1">
    <location>
        <begin position="39"/>
        <end position="62"/>
    </location>
</feature>